<dbReference type="EMBL" id="JACJJC010000497">
    <property type="protein sequence ID" value="MBM6705433.1"/>
    <property type="molecule type" value="Genomic_DNA"/>
</dbReference>
<reference evidence="1 2" key="1">
    <citation type="journal article" date="2021" name="Sci. Rep.">
        <title>The distribution of antibiotic resistance genes in chicken gut microbiota commensals.</title>
        <authorList>
            <person name="Juricova H."/>
            <person name="Matiasovicova J."/>
            <person name="Kubasova T."/>
            <person name="Cejkova D."/>
            <person name="Rychlik I."/>
        </authorList>
    </citation>
    <scope>NUCLEOTIDE SEQUENCE [LARGE SCALE GENOMIC DNA]</scope>
    <source>
        <strain evidence="1 2">An829</strain>
    </source>
</reference>
<organism evidence="1 2">
    <name type="scientific">Sutterella massiliensis</name>
    <dbReference type="NCBI Taxonomy" id="1816689"/>
    <lineage>
        <taxon>Bacteria</taxon>
        <taxon>Pseudomonadati</taxon>
        <taxon>Pseudomonadota</taxon>
        <taxon>Betaproteobacteria</taxon>
        <taxon>Burkholderiales</taxon>
        <taxon>Sutterellaceae</taxon>
        <taxon>Sutterella</taxon>
    </lineage>
</organism>
<proteinExistence type="predicted"/>
<dbReference type="Proteomes" id="UP000715095">
    <property type="component" value="Unassembled WGS sequence"/>
</dbReference>
<feature type="non-terminal residue" evidence="1">
    <location>
        <position position="1"/>
    </location>
</feature>
<protein>
    <submittedName>
        <fullName evidence="1">Uncharacterized protein</fullName>
    </submittedName>
</protein>
<evidence type="ECO:0000313" key="1">
    <source>
        <dbReference type="EMBL" id="MBM6705433.1"/>
    </source>
</evidence>
<evidence type="ECO:0000313" key="2">
    <source>
        <dbReference type="Proteomes" id="UP000715095"/>
    </source>
</evidence>
<feature type="non-terminal residue" evidence="1">
    <location>
        <position position="82"/>
    </location>
</feature>
<name>A0ABS2DVZ3_9BURK</name>
<comment type="caution">
    <text evidence="1">The sequence shown here is derived from an EMBL/GenBank/DDBJ whole genome shotgun (WGS) entry which is preliminary data.</text>
</comment>
<sequence>WVVRDIISGNMLWFPDDYFRLSPVEKMIFMAVRGRIGVKYMTRMNDKGETEQLPLSLEELDHEPNRDEGFSLSAHTKIDYFY</sequence>
<gene>
    <name evidence="1" type="ORF">H6A60_13265</name>
</gene>
<accession>A0ABS2DVZ3</accession>
<keyword evidence="2" id="KW-1185">Reference proteome</keyword>